<dbReference type="Pfam" id="PF00248">
    <property type="entry name" value="Aldo_ket_red"/>
    <property type="match status" value="1"/>
</dbReference>
<comment type="caution">
    <text evidence="2">The sequence shown here is derived from an EMBL/GenBank/DDBJ whole genome shotgun (WGS) entry which is preliminary data.</text>
</comment>
<dbReference type="PANTHER" id="PTHR43364">
    <property type="entry name" value="NADH-SPECIFIC METHYLGLYOXAL REDUCTASE-RELATED"/>
    <property type="match status" value="1"/>
</dbReference>
<dbReference type="InterPro" id="IPR018170">
    <property type="entry name" value="Aldo/ket_reductase_CS"/>
</dbReference>
<dbReference type="SUPFAM" id="SSF51430">
    <property type="entry name" value="NAD(P)-linked oxidoreductase"/>
    <property type="match status" value="1"/>
</dbReference>
<reference evidence="3" key="1">
    <citation type="journal article" date="2019" name="Int. J. Syst. Evol. Microbiol.">
        <title>The Global Catalogue of Microorganisms (GCM) 10K type strain sequencing project: providing services to taxonomists for standard genome sequencing and annotation.</title>
        <authorList>
            <consortium name="The Broad Institute Genomics Platform"/>
            <consortium name="The Broad Institute Genome Sequencing Center for Infectious Disease"/>
            <person name="Wu L."/>
            <person name="Ma J."/>
        </authorList>
    </citation>
    <scope>NUCLEOTIDE SEQUENCE [LARGE SCALE GENOMIC DNA]</scope>
    <source>
        <strain evidence="3">JCM 16929</strain>
    </source>
</reference>
<accession>A0ABP7AFM4</accession>
<dbReference type="InterPro" id="IPR036812">
    <property type="entry name" value="NAD(P)_OxRdtase_dom_sf"/>
</dbReference>
<dbReference type="PROSITE" id="PS00062">
    <property type="entry name" value="ALDOKETO_REDUCTASE_2"/>
    <property type="match status" value="1"/>
</dbReference>
<feature type="domain" description="NADP-dependent oxidoreductase" evidence="1">
    <location>
        <begin position="16"/>
        <end position="320"/>
    </location>
</feature>
<dbReference type="InterPro" id="IPR023210">
    <property type="entry name" value="NADP_OxRdtase_dom"/>
</dbReference>
<dbReference type="CDD" id="cd19091">
    <property type="entry name" value="AKR_PsAKR"/>
    <property type="match status" value="1"/>
</dbReference>
<keyword evidence="3" id="KW-1185">Reference proteome</keyword>
<dbReference type="Gene3D" id="3.20.20.100">
    <property type="entry name" value="NADP-dependent oxidoreductase domain"/>
    <property type="match status" value="1"/>
</dbReference>
<organism evidence="2 3">
    <name type="scientific">Microlunatus ginsengisoli</name>
    <dbReference type="NCBI Taxonomy" id="363863"/>
    <lineage>
        <taxon>Bacteria</taxon>
        <taxon>Bacillati</taxon>
        <taxon>Actinomycetota</taxon>
        <taxon>Actinomycetes</taxon>
        <taxon>Propionibacteriales</taxon>
        <taxon>Propionibacteriaceae</taxon>
        <taxon>Microlunatus</taxon>
    </lineage>
</organism>
<gene>
    <name evidence="2" type="ORF">GCM10022236_36720</name>
</gene>
<evidence type="ECO:0000259" key="1">
    <source>
        <dbReference type="Pfam" id="PF00248"/>
    </source>
</evidence>
<sequence length="352" mass="38393">MEYRRLGGSGLNVSVLTLGTMGFGTVGRGFEHVGTVDLDGAKEQVAMCLDAGVNLFDTADMYSRGGSEEVLGQAIGNKRDDVLLATKVRFPMSDGPNDAGLSRHHIVRSCEASLRRLGTDWIDLYQLHERDGVTPPEETLEALDLLVRQGKVRYVGVSNFAAWQVMKYLGVAEREHLPAFVSQQIHYSLLSRDAEYELIPMSIDEGLGNLIWSPLGGGMLTGKYRRGGQSEGTVRYDKLDEHTEPPIHDPEHLFDVVDVILDVAGRHGVSAAQVSIAYLLGKPNVTSLVIAGRTRDQLADNLAALDLALTPEDIGALDDATEPRLIYPFWHHLACAADRLSPGDLSLLGPRL</sequence>
<protein>
    <submittedName>
        <fullName evidence="2">Aldo/keto reductase</fullName>
    </submittedName>
</protein>
<dbReference type="RefSeq" id="WP_344807259.1">
    <property type="nucleotide sequence ID" value="NZ_BAABAB010000027.1"/>
</dbReference>
<dbReference type="PANTHER" id="PTHR43364:SF18">
    <property type="entry name" value="OXIDOREDUCTASE"/>
    <property type="match status" value="1"/>
</dbReference>
<dbReference type="InterPro" id="IPR050523">
    <property type="entry name" value="AKR_Detox_Biosynth"/>
</dbReference>
<evidence type="ECO:0000313" key="2">
    <source>
        <dbReference type="EMBL" id="GAA3630860.1"/>
    </source>
</evidence>
<evidence type="ECO:0000313" key="3">
    <source>
        <dbReference type="Proteomes" id="UP001501490"/>
    </source>
</evidence>
<dbReference type="Proteomes" id="UP001501490">
    <property type="component" value="Unassembled WGS sequence"/>
</dbReference>
<name>A0ABP7AFM4_9ACTN</name>
<proteinExistence type="predicted"/>
<dbReference type="EMBL" id="BAABAB010000027">
    <property type="protein sequence ID" value="GAA3630860.1"/>
    <property type="molecule type" value="Genomic_DNA"/>
</dbReference>